<gene>
    <name evidence="1" type="ORF">GRAN_0495</name>
</gene>
<keyword evidence="2" id="KW-1185">Reference proteome</keyword>
<protein>
    <recommendedName>
        <fullName evidence="3">DUF2911 domain-containing protein</fullName>
    </recommendedName>
</protein>
<reference evidence="2" key="2">
    <citation type="submission" date="2019-02" db="EMBL/GenBank/DDBJ databases">
        <title>Granulicella sibirica sp. nov., a psychrotolerant acidobacterium isolated from an organic soil layer in forested tundra, West Siberia.</title>
        <authorList>
            <person name="Oshkin I.Y."/>
            <person name="Kulichevskaya I.S."/>
            <person name="Rijpstra W.I.C."/>
            <person name="Sinninghe Damste J.S."/>
            <person name="Rakitin A.L."/>
            <person name="Ravin N.V."/>
            <person name="Dedysh S.N."/>
        </authorList>
    </citation>
    <scope>NUCLEOTIDE SEQUENCE [LARGE SCALE GENOMIC DNA]</scope>
    <source>
        <strain evidence="2">AF10</strain>
    </source>
</reference>
<dbReference type="Proteomes" id="UP000289437">
    <property type="component" value="Unassembled WGS sequence"/>
</dbReference>
<sequence length="312" mass="34693">MPSASTDHWLAVGPSISRNHSRLASPEPRCSGTSDRGITQEELMNRSTYTTTIISHSSLIDVKIEYSQPLKRGREIFGAVVPYGQLWRVGANGCTTIFTSQDLNFESGILPRGKYALYVVPWPEGWKVMFYTDTSSYGLPRCWDDRALALSVEVPSGGSKSVTEMLSISIEQQSHFEANLEIAWDRTRVSVPFEIPTQRNALEDAAPESGGPSFDDYYMAAKFCYEIGDLQGALLRIDMGLGINKRQPYFYWALKAEIEAKLGNTDAALQYAKTSVDGAKTAGDTYFVARAEGNISRWSQEFDRSMSEEVEA</sequence>
<evidence type="ECO:0000313" key="2">
    <source>
        <dbReference type="Proteomes" id="UP000289437"/>
    </source>
</evidence>
<accession>A0A4Q0T0R6</accession>
<evidence type="ECO:0008006" key="3">
    <source>
        <dbReference type="Google" id="ProtNLM"/>
    </source>
</evidence>
<evidence type="ECO:0000313" key="1">
    <source>
        <dbReference type="EMBL" id="RXH57185.1"/>
    </source>
</evidence>
<dbReference type="InterPro" id="IPR011990">
    <property type="entry name" value="TPR-like_helical_dom_sf"/>
</dbReference>
<dbReference type="AlphaFoldDB" id="A0A4Q0T0R6"/>
<name>A0A4Q0T0R6_9BACT</name>
<reference evidence="1 2" key="1">
    <citation type="submission" date="2018-11" db="EMBL/GenBank/DDBJ databases">
        <authorList>
            <person name="Mardanov A.V."/>
            <person name="Ravin N.V."/>
            <person name="Dedysh S.N."/>
        </authorList>
    </citation>
    <scope>NUCLEOTIDE SEQUENCE [LARGE SCALE GENOMIC DNA]</scope>
    <source>
        <strain evidence="1 2">AF10</strain>
    </source>
</reference>
<dbReference type="SUPFAM" id="SSF48452">
    <property type="entry name" value="TPR-like"/>
    <property type="match status" value="1"/>
</dbReference>
<dbReference type="EMBL" id="RDSM01000001">
    <property type="protein sequence ID" value="RXH57185.1"/>
    <property type="molecule type" value="Genomic_DNA"/>
</dbReference>
<dbReference type="InterPro" id="IPR021314">
    <property type="entry name" value="DUF2911"/>
</dbReference>
<comment type="caution">
    <text evidence="1">The sequence shown here is derived from an EMBL/GenBank/DDBJ whole genome shotgun (WGS) entry which is preliminary data.</text>
</comment>
<dbReference type="Pfam" id="PF11138">
    <property type="entry name" value="DUF2911"/>
    <property type="match status" value="1"/>
</dbReference>
<organism evidence="1 2">
    <name type="scientific">Granulicella sibirica</name>
    <dbReference type="NCBI Taxonomy" id="2479048"/>
    <lineage>
        <taxon>Bacteria</taxon>
        <taxon>Pseudomonadati</taxon>
        <taxon>Acidobacteriota</taxon>
        <taxon>Terriglobia</taxon>
        <taxon>Terriglobales</taxon>
        <taxon>Acidobacteriaceae</taxon>
        <taxon>Granulicella</taxon>
    </lineage>
</organism>
<proteinExistence type="predicted"/>